<proteinExistence type="predicted"/>
<dbReference type="EMBL" id="MU826396">
    <property type="protein sequence ID" value="KAJ7376561.1"/>
    <property type="molecule type" value="Genomic_DNA"/>
</dbReference>
<sequence length="147" mass="16688">MQGVDVTSPRQFRDIGYLCHLSDPFGYSIELLQHDSSATSALSAYKPRCSQTCALGQQTHVGQITLRVSDIEKTLSFYQSALGMKLLSRQNIPNMFDLYFLACTDEQPPSDDLNAVEIREWLWRRPYTTLELQHWPPSKTGSSTLQT</sequence>
<feature type="domain" description="Glyoxalase/fosfomycin resistance/dioxygenase" evidence="2">
    <location>
        <begin position="61"/>
        <end position="91"/>
    </location>
</feature>
<dbReference type="Gene3D" id="3.10.180.10">
    <property type="entry name" value="2,3-Dihydroxybiphenyl 1,2-Dioxygenase, domain 1"/>
    <property type="match status" value="1"/>
</dbReference>
<dbReference type="PROSITE" id="PS00934">
    <property type="entry name" value="GLYOXALASE_I_1"/>
    <property type="match status" value="1"/>
</dbReference>
<dbReference type="InterPro" id="IPR018146">
    <property type="entry name" value="Glyoxalase_1_CS"/>
</dbReference>
<evidence type="ECO:0000259" key="2">
    <source>
        <dbReference type="Pfam" id="PF00903"/>
    </source>
</evidence>
<dbReference type="InterPro" id="IPR029068">
    <property type="entry name" value="Glyas_Bleomycin-R_OHBP_Dase"/>
</dbReference>
<dbReference type="Proteomes" id="UP001163046">
    <property type="component" value="Unassembled WGS sequence"/>
</dbReference>
<keyword evidence="4" id="KW-1185">Reference proteome</keyword>
<dbReference type="AlphaFoldDB" id="A0A9W9Z7B7"/>
<evidence type="ECO:0000256" key="1">
    <source>
        <dbReference type="ARBA" id="ARBA00022723"/>
    </source>
</evidence>
<dbReference type="Pfam" id="PF00903">
    <property type="entry name" value="Glyoxalase"/>
    <property type="match status" value="1"/>
</dbReference>
<dbReference type="SUPFAM" id="SSF54593">
    <property type="entry name" value="Glyoxalase/Bleomycin resistance protein/Dihydroxybiphenyl dioxygenase"/>
    <property type="match status" value="1"/>
</dbReference>
<evidence type="ECO:0000313" key="4">
    <source>
        <dbReference type="Proteomes" id="UP001163046"/>
    </source>
</evidence>
<dbReference type="InterPro" id="IPR004360">
    <property type="entry name" value="Glyas_Fos-R_dOase_dom"/>
</dbReference>
<comment type="caution">
    <text evidence="3">The sequence shown here is derived from an EMBL/GenBank/DDBJ whole genome shotgun (WGS) entry which is preliminary data.</text>
</comment>
<name>A0A9W9Z7B7_9CNID</name>
<dbReference type="GO" id="GO:0046872">
    <property type="term" value="F:metal ion binding"/>
    <property type="evidence" value="ECO:0007669"/>
    <property type="project" value="UniProtKB-KW"/>
</dbReference>
<evidence type="ECO:0000313" key="3">
    <source>
        <dbReference type="EMBL" id="KAJ7376561.1"/>
    </source>
</evidence>
<organism evidence="3 4">
    <name type="scientific">Desmophyllum pertusum</name>
    <dbReference type="NCBI Taxonomy" id="174260"/>
    <lineage>
        <taxon>Eukaryota</taxon>
        <taxon>Metazoa</taxon>
        <taxon>Cnidaria</taxon>
        <taxon>Anthozoa</taxon>
        <taxon>Hexacorallia</taxon>
        <taxon>Scleractinia</taxon>
        <taxon>Caryophylliina</taxon>
        <taxon>Caryophylliidae</taxon>
        <taxon>Desmophyllum</taxon>
    </lineage>
</organism>
<dbReference type="PANTHER" id="PTHR10374:SF30">
    <property type="entry name" value="LACTOYLGLUTATHIONE LYASE"/>
    <property type="match status" value="1"/>
</dbReference>
<dbReference type="PANTHER" id="PTHR10374">
    <property type="entry name" value="LACTOYLGLUTATHIONE LYASE GLYOXALASE I"/>
    <property type="match status" value="1"/>
</dbReference>
<dbReference type="GO" id="GO:0004462">
    <property type="term" value="F:lactoylglutathione lyase activity"/>
    <property type="evidence" value="ECO:0007669"/>
    <property type="project" value="InterPro"/>
</dbReference>
<protein>
    <recommendedName>
        <fullName evidence="2">Glyoxalase/fosfomycin resistance/dioxygenase domain-containing protein</fullName>
    </recommendedName>
</protein>
<accession>A0A9W9Z7B7</accession>
<gene>
    <name evidence="3" type="ORF">OS493_034017</name>
</gene>
<dbReference type="OrthoDB" id="16820at2759"/>
<keyword evidence="1" id="KW-0479">Metal-binding</keyword>
<reference evidence="3" key="1">
    <citation type="submission" date="2023-01" db="EMBL/GenBank/DDBJ databases">
        <title>Genome assembly of the deep-sea coral Lophelia pertusa.</title>
        <authorList>
            <person name="Herrera S."/>
            <person name="Cordes E."/>
        </authorList>
    </citation>
    <scope>NUCLEOTIDE SEQUENCE</scope>
    <source>
        <strain evidence="3">USNM1676648</strain>
        <tissue evidence="3">Polyp</tissue>
    </source>
</reference>